<keyword evidence="1" id="KW-1133">Transmembrane helix</keyword>
<dbReference type="EMBL" id="KQ086232">
    <property type="protein sequence ID" value="KLO06148.1"/>
    <property type="molecule type" value="Genomic_DNA"/>
</dbReference>
<dbReference type="GO" id="GO:0008237">
    <property type="term" value="F:metallopeptidase activity"/>
    <property type="evidence" value="ECO:0007669"/>
    <property type="project" value="InterPro"/>
</dbReference>
<dbReference type="AlphaFoldDB" id="A0A0H2R9J2"/>
<dbReference type="OrthoDB" id="5945790at2759"/>
<feature type="transmembrane region" description="Helical" evidence="1">
    <location>
        <begin position="420"/>
        <end position="440"/>
    </location>
</feature>
<sequence>MNAPSERKRNRLGHAALGVLLQFASTAIASALLYIFKGRLQELLFENILDVHKDNWRYGPTPGHGIIMMMLAKDTLYPIVLLVWLFLSLILTTLLAAWWYREATQCCSSFLCACCGLLGLSTCIGGDGRRDDHSFDDIPSMRAAFAPRNRLWDFRNGRCKVYFIGGSEKLRERVLKHFRKWMDLICVDIEVVDRPDLAYTRISFDPRDPKGSWSKVGTDALSVKSPAATMNLAFTDDMLLPPLAVIIQEEALHEWGHFLGMYHEHSSSSFPHKMDKKAIKQKKVDWSEKDVEDNYIFKHGFEDCSTVSAFDEESIMLYPLDAKMVKCGFSSGYNTDLSATDMATFVKAYADAGLITLKADRIVPYAGALAIAKTAQACVECSKFRDISQKGRHVQGGRVHGYEARTDYHHHHQRRGAARFSFMGVLVLTTVLFLVFKIGLDYILFEALKSHANGSGLDNGQSQEPGKGAQISFMELHCVRSK</sequence>
<dbReference type="Proteomes" id="UP000053477">
    <property type="component" value="Unassembled WGS sequence"/>
</dbReference>
<evidence type="ECO:0008006" key="4">
    <source>
        <dbReference type="Google" id="ProtNLM"/>
    </source>
</evidence>
<feature type="transmembrane region" description="Helical" evidence="1">
    <location>
        <begin position="76"/>
        <end position="100"/>
    </location>
</feature>
<organism evidence="2 3">
    <name type="scientific">Schizopora paradoxa</name>
    <dbReference type="NCBI Taxonomy" id="27342"/>
    <lineage>
        <taxon>Eukaryota</taxon>
        <taxon>Fungi</taxon>
        <taxon>Dikarya</taxon>
        <taxon>Basidiomycota</taxon>
        <taxon>Agaricomycotina</taxon>
        <taxon>Agaricomycetes</taxon>
        <taxon>Hymenochaetales</taxon>
        <taxon>Schizoporaceae</taxon>
        <taxon>Schizopora</taxon>
    </lineage>
</organism>
<name>A0A0H2R9J2_9AGAM</name>
<reference evidence="2 3" key="1">
    <citation type="submission" date="2015-04" db="EMBL/GenBank/DDBJ databases">
        <title>Complete genome sequence of Schizopora paradoxa KUC8140, a cosmopolitan wood degrader in East Asia.</title>
        <authorList>
            <consortium name="DOE Joint Genome Institute"/>
            <person name="Min B."/>
            <person name="Park H."/>
            <person name="Jang Y."/>
            <person name="Kim J.-J."/>
            <person name="Kim K.H."/>
            <person name="Pangilinan J."/>
            <person name="Lipzen A."/>
            <person name="Riley R."/>
            <person name="Grigoriev I.V."/>
            <person name="Spatafora J.W."/>
            <person name="Choi I.-G."/>
        </authorList>
    </citation>
    <scope>NUCLEOTIDE SEQUENCE [LARGE SCALE GENOMIC DNA]</scope>
    <source>
        <strain evidence="2 3">KUC8140</strain>
    </source>
</reference>
<feature type="transmembrane region" description="Helical" evidence="1">
    <location>
        <begin position="12"/>
        <end position="36"/>
    </location>
</feature>
<evidence type="ECO:0000313" key="2">
    <source>
        <dbReference type="EMBL" id="KLO06148.1"/>
    </source>
</evidence>
<keyword evidence="1" id="KW-0812">Transmembrane</keyword>
<gene>
    <name evidence="2" type="ORF">SCHPADRAFT_946336</name>
</gene>
<accession>A0A0H2R9J2</accession>
<dbReference type="Gene3D" id="3.40.390.10">
    <property type="entry name" value="Collagenase (Catalytic Domain)"/>
    <property type="match status" value="1"/>
</dbReference>
<evidence type="ECO:0000256" key="1">
    <source>
        <dbReference type="SAM" id="Phobius"/>
    </source>
</evidence>
<proteinExistence type="predicted"/>
<keyword evidence="3" id="KW-1185">Reference proteome</keyword>
<dbReference type="SUPFAM" id="SSF55486">
    <property type="entry name" value="Metalloproteases ('zincins'), catalytic domain"/>
    <property type="match status" value="1"/>
</dbReference>
<protein>
    <recommendedName>
        <fullName evidence="4">Peptidase M12A domain-containing protein</fullName>
    </recommendedName>
</protein>
<keyword evidence="1" id="KW-0472">Membrane</keyword>
<dbReference type="STRING" id="27342.A0A0H2R9J2"/>
<dbReference type="InParanoid" id="A0A0H2R9J2"/>
<dbReference type="InterPro" id="IPR024079">
    <property type="entry name" value="MetalloPept_cat_dom_sf"/>
</dbReference>
<evidence type="ECO:0000313" key="3">
    <source>
        <dbReference type="Proteomes" id="UP000053477"/>
    </source>
</evidence>